<comment type="caution">
    <text evidence="3">The sequence shown here is derived from an EMBL/GenBank/DDBJ whole genome shotgun (WGS) entry which is preliminary data.</text>
</comment>
<dbReference type="InterPro" id="IPR006121">
    <property type="entry name" value="HMA_dom"/>
</dbReference>
<dbReference type="Pfam" id="PF00403">
    <property type="entry name" value="HMA"/>
    <property type="match status" value="1"/>
</dbReference>
<dbReference type="Gene3D" id="3.30.70.100">
    <property type="match status" value="1"/>
</dbReference>
<dbReference type="OrthoDB" id="9813965at2"/>
<dbReference type="PROSITE" id="PS01047">
    <property type="entry name" value="HMA_1"/>
    <property type="match status" value="1"/>
</dbReference>
<dbReference type="FunFam" id="3.30.70.100:FF:000001">
    <property type="entry name" value="ATPase copper transporting beta"/>
    <property type="match status" value="1"/>
</dbReference>
<dbReference type="AlphaFoldDB" id="A0A317D4S7"/>
<evidence type="ECO:0000256" key="1">
    <source>
        <dbReference type="ARBA" id="ARBA00022723"/>
    </source>
</evidence>
<gene>
    <name evidence="3" type="ORF">DKT68_11295</name>
</gene>
<dbReference type="GO" id="GO:0046872">
    <property type="term" value="F:metal ion binding"/>
    <property type="evidence" value="ECO:0007669"/>
    <property type="project" value="UniProtKB-KW"/>
</dbReference>
<sequence length="76" mass="7758">MTDQQPVTRAYAISGMTCEHCVRAVTDELSALPGVHQVQVDLATATATVTSAAPLPEESVRAAVDEAGYALDAGGA</sequence>
<organism evidence="3 4">
    <name type="scientific">Micromonospora acroterricola</name>
    <dbReference type="NCBI Taxonomy" id="2202421"/>
    <lineage>
        <taxon>Bacteria</taxon>
        <taxon>Bacillati</taxon>
        <taxon>Actinomycetota</taxon>
        <taxon>Actinomycetes</taxon>
        <taxon>Micromonosporales</taxon>
        <taxon>Micromonosporaceae</taxon>
        <taxon>Micromonospora</taxon>
    </lineage>
</organism>
<reference evidence="3 4" key="1">
    <citation type="submission" date="2018-05" db="EMBL/GenBank/DDBJ databases">
        <title>Micromonospora atacamensis sp. nov., a novel actinobacteria isolated from high altitude Atacama Desert soil.</title>
        <authorList>
            <person name="Carro L."/>
            <person name="Golinska P."/>
            <person name="Klenk H.-P."/>
            <person name="Goodfellow M."/>
        </authorList>
    </citation>
    <scope>NUCLEOTIDE SEQUENCE [LARGE SCALE GENOMIC DNA]</scope>
    <source>
        <strain evidence="3 4">5R2A7</strain>
    </source>
</reference>
<keyword evidence="4" id="KW-1185">Reference proteome</keyword>
<dbReference type="Proteomes" id="UP000245410">
    <property type="component" value="Unassembled WGS sequence"/>
</dbReference>
<dbReference type="InterPro" id="IPR017969">
    <property type="entry name" value="Heavy-metal-associated_CS"/>
</dbReference>
<dbReference type="InterPro" id="IPR036163">
    <property type="entry name" value="HMA_dom_sf"/>
</dbReference>
<name>A0A317D4S7_9ACTN</name>
<dbReference type="PROSITE" id="PS50846">
    <property type="entry name" value="HMA_2"/>
    <property type="match status" value="1"/>
</dbReference>
<keyword evidence="1" id="KW-0479">Metal-binding</keyword>
<evidence type="ECO:0000259" key="2">
    <source>
        <dbReference type="PROSITE" id="PS50846"/>
    </source>
</evidence>
<dbReference type="SUPFAM" id="SSF55008">
    <property type="entry name" value="HMA, heavy metal-associated domain"/>
    <property type="match status" value="1"/>
</dbReference>
<accession>A0A317D4S7</accession>
<dbReference type="EMBL" id="QGKR01000173">
    <property type="protein sequence ID" value="PWR09749.1"/>
    <property type="molecule type" value="Genomic_DNA"/>
</dbReference>
<protein>
    <submittedName>
        <fullName evidence="3">Copper-transporting ATPase</fullName>
    </submittedName>
</protein>
<evidence type="ECO:0000313" key="4">
    <source>
        <dbReference type="Proteomes" id="UP000245410"/>
    </source>
</evidence>
<evidence type="ECO:0000313" key="3">
    <source>
        <dbReference type="EMBL" id="PWR09749.1"/>
    </source>
</evidence>
<dbReference type="CDD" id="cd00371">
    <property type="entry name" value="HMA"/>
    <property type="match status" value="1"/>
</dbReference>
<dbReference type="RefSeq" id="WP_109817366.1">
    <property type="nucleotide sequence ID" value="NZ_QGKR01000173.1"/>
</dbReference>
<proteinExistence type="predicted"/>
<feature type="domain" description="HMA" evidence="2">
    <location>
        <begin position="7"/>
        <end position="72"/>
    </location>
</feature>